<accession>B6IN27</accession>
<dbReference type="HOGENOM" id="CLU_2194886_0_0_5"/>
<feature type="compositionally biased region" description="Basic and acidic residues" evidence="1">
    <location>
        <begin position="85"/>
        <end position="94"/>
    </location>
</feature>
<sequence>MPPDPKADLLRQMRDLRRRIDPAVLERAAGAARVLEAARPASGPSADEPYDKQAARQAVMLFLQGRADNGQFARRLMDALQKPEEAAKAYRKPETAAPKPTVIRRTRG</sequence>
<reference evidence="2 3" key="1">
    <citation type="journal article" date="2010" name="BMC Genomics">
        <title>Metabolic flexibility revealed in the genome of the cyst-forming alpha-1 proteobacterium Rhodospirillum centenum.</title>
        <authorList>
            <person name="Lu Y.K."/>
            <person name="Marden J."/>
            <person name="Han M."/>
            <person name="Swingley W.D."/>
            <person name="Mastrian S.D."/>
            <person name="Chowdhury S.R."/>
            <person name="Hao J."/>
            <person name="Helmy T."/>
            <person name="Kim S."/>
            <person name="Kurdoglu A.A."/>
            <person name="Matthies H.J."/>
            <person name="Rollo D."/>
            <person name="Stothard P."/>
            <person name="Blankenship R.E."/>
            <person name="Bauer C.E."/>
            <person name="Touchman J.W."/>
        </authorList>
    </citation>
    <scope>NUCLEOTIDE SEQUENCE [LARGE SCALE GENOMIC DNA]</scope>
    <source>
        <strain evidence="3">ATCC 51521 / SW</strain>
    </source>
</reference>
<protein>
    <submittedName>
        <fullName evidence="2">Uncharacterized protein</fullName>
    </submittedName>
</protein>
<dbReference type="EMBL" id="CP000613">
    <property type="protein sequence ID" value="ACI98924.1"/>
    <property type="molecule type" value="Genomic_DNA"/>
</dbReference>
<evidence type="ECO:0000313" key="3">
    <source>
        <dbReference type="Proteomes" id="UP000001591"/>
    </source>
</evidence>
<proteinExistence type="predicted"/>
<dbReference type="RefSeq" id="WP_012566710.1">
    <property type="nucleotide sequence ID" value="NC_011420.2"/>
</dbReference>
<gene>
    <name evidence="2" type="ordered locus">RC1_1520</name>
</gene>
<dbReference type="OrthoDB" id="7362144at2"/>
<dbReference type="Proteomes" id="UP000001591">
    <property type="component" value="Chromosome"/>
</dbReference>
<dbReference type="KEGG" id="rce:RC1_1520"/>
<evidence type="ECO:0000313" key="2">
    <source>
        <dbReference type="EMBL" id="ACI98924.1"/>
    </source>
</evidence>
<feature type="region of interest" description="Disordered" evidence="1">
    <location>
        <begin position="85"/>
        <end position="108"/>
    </location>
</feature>
<organism evidence="2 3">
    <name type="scientific">Rhodospirillum centenum (strain ATCC 51521 / SW)</name>
    <dbReference type="NCBI Taxonomy" id="414684"/>
    <lineage>
        <taxon>Bacteria</taxon>
        <taxon>Pseudomonadati</taxon>
        <taxon>Pseudomonadota</taxon>
        <taxon>Alphaproteobacteria</taxon>
        <taxon>Rhodospirillales</taxon>
        <taxon>Rhodospirillaceae</taxon>
        <taxon>Rhodospirillum</taxon>
    </lineage>
</organism>
<name>B6IN27_RHOCS</name>
<dbReference type="AlphaFoldDB" id="B6IN27"/>
<keyword evidence="3" id="KW-1185">Reference proteome</keyword>
<evidence type="ECO:0000256" key="1">
    <source>
        <dbReference type="SAM" id="MobiDB-lite"/>
    </source>
</evidence>